<evidence type="ECO:0000313" key="1">
    <source>
        <dbReference type="EMBL" id="MCQ4948253.1"/>
    </source>
</evidence>
<proteinExistence type="predicted"/>
<evidence type="ECO:0000313" key="2">
    <source>
        <dbReference type="Proteomes" id="UP001205063"/>
    </source>
</evidence>
<gene>
    <name evidence="1" type="ORF">NE646_01030</name>
</gene>
<dbReference type="Proteomes" id="UP001205063">
    <property type="component" value="Unassembled WGS sequence"/>
</dbReference>
<dbReference type="AlphaFoldDB" id="A0AAW5KCQ9"/>
<dbReference type="RefSeq" id="WP_256135184.1">
    <property type="nucleotide sequence ID" value="NZ_JANGAB010000001.1"/>
</dbReference>
<name>A0AAW5KCQ9_9FIRM</name>
<comment type="caution">
    <text evidence="1">The sequence shown here is derived from an EMBL/GenBank/DDBJ whole genome shotgun (WGS) entry which is preliminary data.</text>
</comment>
<reference evidence="1" key="1">
    <citation type="submission" date="2022-06" db="EMBL/GenBank/DDBJ databases">
        <title>Isolation of gut microbiota from human fecal samples.</title>
        <authorList>
            <person name="Pamer E.G."/>
            <person name="Barat B."/>
            <person name="Waligurski E."/>
            <person name="Medina S."/>
            <person name="Paddock L."/>
            <person name="Mostad J."/>
        </authorList>
    </citation>
    <scope>NUCLEOTIDE SEQUENCE</scope>
    <source>
        <strain evidence="1">DFI.7.96</strain>
    </source>
</reference>
<dbReference type="EMBL" id="JANGAB010000001">
    <property type="protein sequence ID" value="MCQ4948253.1"/>
    <property type="molecule type" value="Genomic_DNA"/>
</dbReference>
<organism evidence="1 2">
    <name type="scientific">Bittarella massiliensis</name>
    <name type="common">ex Durand et al. 2017</name>
    <dbReference type="NCBI Taxonomy" id="1720313"/>
    <lineage>
        <taxon>Bacteria</taxon>
        <taxon>Bacillati</taxon>
        <taxon>Bacillota</taxon>
        <taxon>Clostridia</taxon>
        <taxon>Eubacteriales</taxon>
        <taxon>Oscillospiraceae</taxon>
        <taxon>Bittarella (ex Durand et al. 2017)</taxon>
    </lineage>
</organism>
<accession>A0AAW5KCQ9</accession>
<sequence length="154" mass="17636">MKRFLDEDIKHQAIWIVRGYQASLQRYREKRQQVLLSACDDNLIGIAKNAEGVSVEKENGNGQGVRRTGQELKKLESLADARRIAAVEQARKKIGCDLKNQELQKRLTEAIMLNCENGRQYPYERLGIDEIGRTNFYERRASFLKEVAILAGVL</sequence>
<protein>
    <submittedName>
        <fullName evidence="1">Uncharacterized protein</fullName>
    </submittedName>
</protein>